<dbReference type="SUPFAM" id="SSF57424">
    <property type="entry name" value="LDL receptor-like module"/>
    <property type="match status" value="3"/>
</dbReference>
<dbReference type="InterPro" id="IPR002172">
    <property type="entry name" value="LDrepeatLR_classA_rpt"/>
</dbReference>
<keyword evidence="12" id="KW-1185">Reference proteome</keyword>
<dbReference type="InterPro" id="IPR023415">
    <property type="entry name" value="LDLR_class-A_CS"/>
</dbReference>
<reference evidence="11 12" key="1">
    <citation type="submission" date="2022-12" db="EMBL/GenBank/DDBJ databases">
        <title>Chromosome-level genome of Tegillarca granosa.</title>
        <authorList>
            <person name="Kim J."/>
        </authorList>
    </citation>
    <scope>NUCLEOTIDE SEQUENCE [LARGE SCALE GENOMIC DNA]</scope>
    <source>
        <strain evidence="11">Teg-2019</strain>
        <tissue evidence="11">Adductor muscle</tissue>
    </source>
</reference>
<comment type="caution">
    <text evidence="11">The sequence shown here is derived from an EMBL/GenBank/DDBJ whole genome shotgun (WGS) entry which is preliminary data.</text>
</comment>
<evidence type="ECO:0000256" key="10">
    <source>
        <dbReference type="SAM" id="SignalP"/>
    </source>
</evidence>
<name>A0ABQ9FWR1_TEGGR</name>
<dbReference type="CDD" id="cd00112">
    <property type="entry name" value="LDLa"/>
    <property type="match status" value="2"/>
</dbReference>
<evidence type="ECO:0000256" key="4">
    <source>
        <dbReference type="ARBA" id="ARBA00022989"/>
    </source>
</evidence>
<keyword evidence="5" id="KW-0472">Membrane</keyword>
<comment type="caution">
    <text evidence="9">Lacks conserved residue(s) required for the propagation of feature annotation.</text>
</comment>
<dbReference type="InterPro" id="IPR051221">
    <property type="entry name" value="LDLR-related"/>
</dbReference>
<evidence type="ECO:0000313" key="11">
    <source>
        <dbReference type="EMBL" id="KAJ8320190.1"/>
    </source>
</evidence>
<dbReference type="PANTHER" id="PTHR22722:SF5">
    <property type="entry name" value="LOW-DENSITY LIPOPROTEIN RECEPTOR-RELATED PROTEIN 1B"/>
    <property type="match status" value="1"/>
</dbReference>
<protein>
    <submittedName>
        <fullName evidence="11">Uncharacterized protein</fullName>
    </submittedName>
</protein>
<keyword evidence="6 9" id="KW-1015">Disulfide bond</keyword>
<dbReference type="PROSITE" id="PS50068">
    <property type="entry name" value="LDLRA_2"/>
    <property type="match status" value="3"/>
</dbReference>
<keyword evidence="3" id="KW-0677">Repeat</keyword>
<evidence type="ECO:0000256" key="9">
    <source>
        <dbReference type="PROSITE-ProRule" id="PRU00124"/>
    </source>
</evidence>
<dbReference type="SMART" id="SM00192">
    <property type="entry name" value="LDLa"/>
    <property type="match status" value="3"/>
</dbReference>
<evidence type="ECO:0000313" key="12">
    <source>
        <dbReference type="Proteomes" id="UP001217089"/>
    </source>
</evidence>
<dbReference type="InterPro" id="IPR036055">
    <property type="entry name" value="LDL_receptor-like_sf"/>
</dbReference>
<evidence type="ECO:0000256" key="6">
    <source>
        <dbReference type="ARBA" id="ARBA00023157"/>
    </source>
</evidence>
<feature type="chain" id="PRO_5046300903" evidence="10">
    <location>
        <begin position="23"/>
        <end position="323"/>
    </location>
</feature>
<keyword evidence="2" id="KW-0812">Transmembrane</keyword>
<feature type="disulfide bond" evidence="9">
    <location>
        <begin position="114"/>
        <end position="132"/>
    </location>
</feature>
<evidence type="ECO:0000256" key="3">
    <source>
        <dbReference type="ARBA" id="ARBA00022737"/>
    </source>
</evidence>
<evidence type="ECO:0000256" key="5">
    <source>
        <dbReference type="ARBA" id="ARBA00023136"/>
    </source>
</evidence>
<dbReference type="PROSITE" id="PS01209">
    <property type="entry name" value="LDLRA_1"/>
    <property type="match status" value="1"/>
</dbReference>
<feature type="disulfide bond" evidence="9">
    <location>
        <begin position="48"/>
        <end position="63"/>
    </location>
</feature>
<evidence type="ECO:0000256" key="2">
    <source>
        <dbReference type="ARBA" id="ARBA00022692"/>
    </source>
</evidence>
<evidence type="ECO:0000256" key="8">
    <source>
        <dbReference type="ARBA" id="ARBA00023180"/>
    </source>
</evidence>
<keyword evidence="8" id="KW-0325">Glycoprotein</keyword>
<feature type="signal peptide" evidence="10">
    <location>
        <begin position="1"/>
        <end position="22"/>
    </location>
</feature>
<comment type="subcellular location">
    <subcellularLocation>
        <location evidence="1">Membrane</location>
        <topology evidence="1">Single-pass membrane protein</topology>
    </subcellularLocation>
</comment>
<dbReference type="Pfam" id="PF00057">
    <property type="entry name" value="Ldl_recept_a"/>
    <property type="match status" value="2"/>
</dbReference>
<dbReference type="PANTHER" id="PTHR22722">
    <property type="entry name" value="LOW-DENSITY LIPOPROTEIN RECEPTOR-RELATED PROTEIN 2-RELATED"/>
    <property type="match status" value="1"/>
</dbReference>
<feature type="disulfide bond" evidence="9">
    <location>
        <begin position="126"/>
        <end position="141"/>
    </location>
</feature>
<feature type="disulfide bond" evidence="9">
    <location>
        <begin position="89"/>
        <end position="104"/>
    </location>
</feature>
<evidence type="ECO:0000256" key="1">
    <source>
        <dbReference type="ARBA" id="ARBA00004167"/>
    </source>
</evidence>
<dbReference type="EMBL" id="JARBDR010000141">
    <property type="protein sequence ID" value="KAJ8320190.1"/>
    <property type="molecule type" value="Genomic_DNA"/>
</dbReference>
<organism evidence="11 12">
    <name type="scientific">Tegillarca granosa</name>
    <name type="common">Malaysian cockle</name>
    <name type="synonym">Anadara granosa</name>
    <dbReference type="NCBI Taxonomy" id="220873"/>
    <lineage>
        <taxon>Eukaryota</taxon>
        <taxon>Metazoa</taxon>
        <taxon>Spiralia</taxon>
        <taxon>Lophotrochozoa</taxon>
        <taxon>Mollusca</taxon>
        <taxon>Bivalvia</taxon>
        <taxon>Autobranchia</taxon>
        <taxon>Pteriomorphia</taxon>
        <taxon>Arcoida</taxon>
        <taxon>Arcoidea</taxon>
        <taxon>Arcidae</taxon>
        <taxon>Tegillarca</taxon>
    </lineage>
</organism>
<accession>A0ABQ9FWR1</accession>
<sequence>MGYCRQILIYILILSFYVPSESSSCAPCSEGMFQCSYTCKCISASSRCNGVHNCLFNDDEDNCYTKPPLPACDFTCELTGMCLESSSRCDGINDCFDDSDEKNCAFCKSGNFLCNNSRCIRSKYVCDGDNDCDDNSDEMFCSHKVQHVTRFVYLISLLVSLIYLMSGKFSTETTTEISASEACYCLNQVQCYSVYESCTDGCFDGYYGDKCAYRDKEQCHCTDKTECFSAYSYFSLITCSSCEEGYTGPRCNGGLQQSRDEESRRHQEFDLPPSYESVATIPLTQPALYPDEPPPSYDSISFQSTSCIRQTQGAVNNGFLSDI</sequence>
<keyword evidence="10" id="KW-0732">Signal</keyword>
<keyword evidence="7" id="KW-0675">Receptor</keyword>
<dbReference type="Proteomes" id="UP001217089">
    <property type="component" value="Unassembled WGS sequence"/>
</dbReference>
<dbReference type="PRINTS" id="PR00261">
    <property type="entry name" value="LDLRECEPTOR"/>
</dbReference>
<gene>
    <name evidence="11" type="ORF">KUTeg_001777</name>
</gene>
<evidence type="ECO:0000256" key="7">
    <source>
        <dbReference type="ARBA" id="ARBA00023170"/>
    </source>
</evidence>
<keyword evidence="4" id="KW-1133">Transmembrane helix</keyword>
<feature type="disulfide bond" evidence="9">
    <location>
        <begin position="107"/>
        <end position="119"/>
    </location>
</feature>
<proteinExistence type="predicted"/>
<dbReference type="Gene3D" id="4.10.400.10">
    <property type="entry name" value="Low-density Lipoprotein Receptor"/>
    <property type="match status" value="3"/>
</dbReference>